<keyword evidence="3" id="KW-1185">Reference proteome</keyword>
<evidence type="ECO:0000256" key="1">
    <source>
        <dbReference type="SAM" id="Phobius"/>
    </source>
</evidence>
<dbReference type="STRING" id="551987.SAMN05192549_102288"/>
<dbReference type="OrthoDB" id="8781803at2"/>
<keyword evidence="1" id="KW-0472">Membrane</keyword>
<gene>
    <name evidence="2" type="ORF">SAMN05192549_102288</name>
</gene>
<feature type="transmembrane region" description="Helical" evidence="1">
    <location>
        <begin position="61"/>
        <end position="83"/>
    </location>
</feature>
<proteinExistence type="predicted"/>
<name>A0A1M7KZP9_9BURK</name>
<protein>
    <submittedName>
        <fullName evidence="2">Uncharacterized protein</fullName>
    </submittedName>
</protein>
<dbReference type="EMBL" id="FRCX01000002">
    <property type="protein sequence ID" value="SHM71029.1"/>
    <property type="molecule type" value="Genomic_DNA"/>
</dbReference>
<accession>A0A1M7KZP9</accession>
<dbReference type="AlphaFoldDB" id="A0A1M7KZP9"/>
<feature type="transmembrane region" description="Helical" evidence="1">
    <location>
        <begin position="6"/>
        <end position="24"/>
    </location>
</feature>
<evidence type="ECO:0000313" key="3">
    <source>
        <dbReference type="Proteomes" id="UP000184339"/>
    </source>
</evidence>
<dbReference type="Proteomes" id="UP000184339">
    <property type="component" value="Unassembled WGS sequence"/>
</dbReference>
<dbReference type="RefSeq" id="WP_072782069.1">
    <property type="nucleotide sequence ID" value="NZ_FRCX01000002.1"/>
</dbReference>
<keyword evidence="1" id="KW-1133">Transmembrane helix</keyword>
<keyword evidence="1" id="KW-0812">Transmembrane</keyword>
<organism evidence="2 3">
    <name type="scientific">Duganella sacchari</name>
    <dbReference type="NCBI Taxonomy" id="551987"/>
    <lineage>
        <taxon>Bacteria</taxon>
        <taxon>Pseudomonadati</taxon>
        <taxon>Pseudomonadota</taxon>
        <taxon>Betaproteobacteria</taxon>
        <taxon>Burkholderiales</taxon>
        <taxon>Oxalobacteraceae</taxon>
        <taxon>Telluria group</taxon>
        <taxon>Duganella</taxon>
    </lineage>
</organism>
<evidence type="ECO:0000313" key="2">
    <source>
        <dbReference type="EMBL" id="SHM71029.1"/>
    </source>
</evidence>
<sequence length="91" mass="9822">MHSGVIALAVALNLLSAVLFYLAAPRQQWRSEALSASVARPAAWSALAVSLLLWLTQAQVATALFAVLTLTMILFAVLPYLAAWRKLGSER</sequence>
<reference evidence="3" key="1">
    <citation type="submission" date="2016-11" db="EMBL/GenBank/DDBJ databases">
        <authorList>
            <person name="Varghese N."/>
            <person name="Submissions S."/>
        </authorList>
    </citation>
    <scope>NUCLEOTIDE SEQUENCE [LARGE SCALE GENOMIC DNA]</scope>
    <source>
        <strain evidence="3">Sac-22</strain>
    </source>
</reference>
<feature type="transmembrane region" description="Helical" evidence="1">
    <location>
        <begin position="36"/>
        <end position="55"/>
    </location>
</feature>